<evidence type="ECO:0000313" key="1">
    <source>
        <dbReference type="EMBL" id="TVT97719.1"/>
    </source>
</evidence>
<name>A0A5J9SF29_9POAL</name>
<gene>
    <name evidence="1" type="ORF">EJB05_57018</name>
</gene>
<dbReference type="SUPFAM" id="SSF81383">
    <property type="entry name" value="F-box domain"/>
    <property type="match status" value="1"/>
</dbReference>
<evidence type="ECO:0000313" key="2">
    <source>
        <dbReference type="Proteomes" id="UP000324897"/>
    </source>
</evidence>
<keyword evidence="2" id="KW-1185">Reference proteome</keyword>
<dbReference type="PANTHER" id="PTHR34709:SF75">
    <property type="entry name" value="FBD DOMAIN-CONTAINING PROTEIN"/>
    <property type="match status" value="1"/>
</dbReference>
<dbReference type="EMBL" id="RWGY01000956">
    <property type="protein sequence ID" value="TVT97719.1"/>
    <property type="molecule type" value="Genomic_DNA"/>
</dbReference>
<accession>A0A5J9SF29</accession>
<dbReference type="InterPro" id="IPR036047">
    <property type="entry name" value="F-box-like_dom_sf"/>
</dbReference>
<dbReference type="Gene3D" id="1.20.1280.50">
    <property type="match status" value="1"/>
</dbReference>
<proteinExistence type="predicted"/>
<feature type="non-terminal residue" evidence="1">
    <location>
        <position position="1"/>
    </location>
</feature>
<dbReference type="AlphaFoldDB" id="A0A5J9SF29"/>
<dbReference type="OrthoDB" id="676351at2759"/>
<sequence length="300" mass="33497">MASQGSRRRSEYGDGDGIDWLSNLPEELLLLILGCLTRFWNLRAAARTSVLSRRWRHLWKGLPGLAFNDVDPESVDAVLAQQVIRPVLSELCIIFEKAAVPSPRVSSILRAAEQLAPESFAICVDVNTEKNHCIELPCFGRTVSLYLDMVGVRLRVRPPPSGQFTMLERLSLNADYMNPATLLPMCPFVRDLSIGQCRGLDVLTVHSASLEVLSVSTTNSDICRIDINAPVLKDVKVNVYTSVEEEFTVLFSAPMVNKLDWVCHGGFSIGFGIWRLERISERKLHGSYVVSLCIESYIEN</sequence>
<dbReference type="Gramene" id="TVT97719">
    <property type="protein sequence ID" value="TVT97719"/>
    <property type="gene ID" value="EJB05_57018"/>
</dbReference>
<organism evidence="1 2">
    <name type="scientific">Eragrostis curvula</name>
    <name type="common">weeping love grass</name>
    <dbReference type="NCBI Taxonomy" id="38414"/>
    <lineage>
        <taxon>Eukaryota</taxon>
        <taxon>Viridiplantae</taxon>
        <taxon>Streptophyta</taxon>
        <taxon>Embryophyta</taxon>
        <taxon>Tracheophyta</taxon>
        <taxon>Spermatophyta</taxon>
        <taxon>Magnoliopsida</taxon>
        <taxon>Liliopsida</taxon>
        <taxon>Poales</taxon>
        <taxon>Poaceae</taxon>
        <taxon>PACMAD clade</taxon>
        <taxon>Chloridoideae</taxon>
        <taxon>Eragrostideae</taxon>
        <taxon>Eragrostidinae</taxon>
        <taxon>Eragrostis</taxon>
    </lineage>
</organism>
<dbReference type="InterPro" id="IPR055312">
    <property type="entry name" value="FBL15-like"/>
</dbReference>
<comment type="caution">
    <text evidence="1">The sequence shown here is derived from an EMBL/GenBank/DDBJ whole genome shotgun (WGS) entry which is preliminary data.</text>
</comment>
<protein>
    <recommendedName>
        <fullName evidence="3">F-box domain-containing protein</fullName>
    </recommendedName>
</protein>
<dbReference type="Proteomes" id="UP000324897">
    <property type="component" value="Unassembled WGS sequence"/>
</dbReference>
<dbReference type="PANTHER" id="PTHR34709">
    <property type="entry name" value="OS10G0396666 PROTEIN"/>
    <property type="match status" value="1"/>
</dbReference>
<reference evidence="1 2" key="1">
    <citation type="journal article" date="2019" name="Sci. Rep.">
        <title>A high-quality genome of Eragrostis curvula grass provides insights into Poaceae evolution and supports new strategies to enhance forage quality.</title>
        <authorList>
            <person name="Carballo J."/>
            <person name="Santos B.A.C.M."/>
            <person name="Zappacosta D."/>
            <person name="Garbus I."/>
            <person name="Selva J.P."/>
            <person name="Gallo C.A."/>
            <person name="Diaz A."/>
            <person name="Albertini E."/>
            <person name="Caccamo M."/>
            <person name="Echenique V."/>
        </authorList>
    </citation>
    <scope>NUCLEOTIDE SEQUENCE [LARGE SCALE GENOMIC DNA]</scope>
    <source>
        <strain evidence="2">cv. Victoria</strain>
        <tissue evidence="1">Leaf</tissue>
    </source>
</reference>
<evidence type="ECO:0008006" key="3">
    <source>
        <dbReference type="Google" id="ProtNLM"/>
    </source>
</evidence>